<feature type="transmembrane region" description="Helical" evidence="1">
    <location>
        <begin position="6"/>
        <end position="26"/>
    </location>
</feature>
<accession>A0A1G1Z158</accession>
<dbReference type="Proteomes" id="UP000178259">
    <property type="component" value="Unassembled WGS sequence"/>
</dbReference>
<gene>
    <name evidence="2" type="ORF">A3E61_00875</name>
</gene>
<sequence>MAYDLFIETSLMVSLGIIVYLVSLAVSRTPEPSEVNTLEVRKSTRRLGALLPLDEIDVRLRAIKDKILRRLKVVIMKFDNFLSKRLNNGEKKI</sequence>
<keyword evidence="1" id="KW-0812">Transmembrane</keyword>
<comment type="caution">
    <text evidence="2">The sequence shown here is derived from an EMBL/GenBank/DDBJ whole genome shotgun (WGS) entry which is preliminary data.</text>
</comment>
<evidence type="ECO:0000256" key="1">
    <source>
        <dbReference type="SAM" id="Phobius"/>
    </source>
</evidence>
<organism evidence="2 3">
    <name type="scientific">Candidatus Colwellbacteria bacterium RIFCSPHIGHO2_12_FULL_43_12</name>
    <dbReference type="NCBI Taxonomy" id="1797688"/>
    <lineage>
        <taxon>Bacteria</taxon>
        <taxon>Candidatus Colwelliibacteriota</taxon>
    </lineage>
</organism>
<dbReference type="AlphaFoldDB" id="A0A1G1Z158"/>
<evidence type="ECO:0000313" key="2">
    <source>
        <dbReference type="EMBL" id="OGY58385.1"/>
    </source>
</evidence>
<name>A0A1G1Z158_9BACT</name>
<proteinExistence type="predicted"/>
<evidence type="ECO:0000313" key="3">
    <source>
        <dbReference type="Proteomes" id="UP000178259"/>
    </source>
</evidence>
<dbReference type="EMBL" id="MHIW01000029">
    <property type="protein sequence ID" value="OGY58385.1"/>
    <property type="molecule type" value="Genomic_DNA"/>
</dbReference>
<keyword evidence="1" id="KW-0472">Membrane</keyword>
<protein>
    <submittedName>
        <fullName evidence="2">Uncharacterized protein</fullName>
    </submittedName>
</protein>
<keyword evidence="1" id="KW-1133">Transmembrane helix</keyword>
<reference evidence="2 3" key="1">
    <citation type="journal article" date="2016" name="Nat. Commun.">
        <title>Thousands of microbial genomes shed light on interconnected biogeochemical processes in an aquifer system.</title>
        <authorList>
            <person name="Anantharaman K."/>
            <person name="Brown C.T."/>
            <person name="Hug L.A."/>
            <person name="Sharon I."/>
            <person name="Castelle C.J."/>
            <person name="Probst A.J."/>
            <person name="Thomas B.C."/>
            <person name="Singh A."/>
            <person name="Wilkins M.J."/>
            <person name="Karaoz U."/>
            <person name="Brodie E.L."/>
            <person name="Williams K.H."/>
            <person name="Hubbard S.S."/>
            <person name="Banfield J.F."/>
        </authorList>
    </citation>
    <scope>NUCLEOTIDE SEQUENCE [LARGE SCALE GENOMIC DNA]</scope>
</reference>